<dbReference type="PANTHER" id="PTHR24110:SF3">
    <property type="entry name" value="CENTROSOMAL PROTEIN OF 78 KDA"/>
    <property type="match status" value="1"/>
</dbReference>
<reference evidence="3" key="1">
    <citation type="submission" date="2025-08" db="UniProtKB">
        <authorList>
            <consortium name="RefSeq"/>
        </authorList>
    </citation>
    <scope>IDENTIFICATION</scope>
    <source>
        <tissue evidence="3">Blood</tissue>
    </source>
</reference>
<feature type="compositionally biased region" description="Pro residues" evidence="1">
    <location>
        <begin position="106"/>
        <end position="118"/>
    </location>
</feature>
<keyword evidence="2" id="KW-1185">Reference proteome</keyword>
<dbReference type="InterPro" id="IPR032675">
    <property type="entry name" value="LRR_dom_sf"/>
</dbReference>
<accession>A0A6P9F992</accession>
<organism evidence="2 3">
    <name type="scientific">Zalophus californianus</name>
    <name type="common">California sealion</name>
    <dbReference type="NCBI Taxonomy" id="9704"/>
    <lineage>
        <taxon>Eukaryota</taxon>
        <taxon>Metazoa</taxon>
        <taxon>Chordata</taxon>
        <taxon>Craniata</taxon>
        <taxon>Vertebrata</taxon>
        <taxon>Euteleostomi</taxon>
        <taxon>Mammalia</taxon>
        <taxon>Eutheria</taxon>
        <taxon>Laurasiatheria</taxon>
        <taxon>Carnivora</taxon>
        <taxon>Caniformia</taxon>
        <taxon>Pinnipedia</taxon>
        <taxon>Otariidae</taxon>
        <taxon>Zalophus</taxon>
    </lineage>
</organism>
<protein>
    <submittedName>
        <fullName evidence="3">Uncharacterized protein LOC113915989</fullName>
    </submittedName>
</protein>
<evidence type="ECO:0000313" key="2">
    <source>
        <dbReference type="Proteomes" id="UP000515165"/>
    </source>
</evidence>
<dbReference type="GeneID" id="113915989"/>
<dbReference type="Proteomes" id="UP000515165">
    <property type="component" value="Chromosome 1"/>
</dbReference>
<proteinExistence type="predicted"/>
<sequence>MSPYVESPADTCVHYFLYTLETKALLPSGACVGSKAYLVPRSATGCDDLDPRRGHQELSRSEAEATLRNPGGALCLHPSPSPLPLLSPLPLGPPPPPLRLLAGRPLQPPPPPPRPGPPVAKVQGARGRPAGEGRGDPTPEARYYFQNPGGISHSKTMPREKEGRQKTKGTPLPIVPILQKFLKTYEKHCAQTQTSVCPAIKQDLKTSINNEQILRKFMLVRPEVSPTSILPISLEPLLMTIRDECYMLGKEICIWSLQLSNPEIARLASLLELKGRAACPFTSLELIDCRMDLWALGRLGRALPCSCLRSLILDYCRLGSEEIESIFSGLENNQRLQALSLRYCGLGPQSGPWLGAIIYHSSICELHLDGNYLQCSGALSLLRPVAEYAKTQGREQPATSPPDPGSPPQQLQAKQRGSSTLNQITKSPGALTGKTTSGKERRKKGIKKIKDLTDTGPWLVKLYLADNGIDGKGKEGENGLLEFTQILTCLITSSAHLREIDLGNNVLGEMAVADILEALRARKTGKLPILKIIVTPQVSSETFRSIWKNSRKSSITRRKKKKAKN</sequence>
<dbReference type="AlphaFoldDB" id="A0A6P9F992"/>
<dbReference type="Gene3D" id="3.80.10.10">
    <property type="entry name" value="Ribonuclease Inhibitor"/>
    <property type="match status" value="2"/>
</dbReference>
<evidence type="ECO:0000256" key="1">
    <source>
        <dbReference type="SAM" id="MobiDB-lite"/>
    </source>
</evidence>
<dbReference type="OrthoDB" id="120976at2759"/>
<feature type="compositionally biased region" description="Polar residues" evidence="1">
    <location>
        <begin position="413"/>
        <end position="426"/>
    </location>
</feature>
<evidence type="ECO:0000313" key="3">
    <source>
        <dbReference type="RefSeq" id="XP_035583780.1"/>
    </source>
</evidence>
<name>A0A6P9F992_ZALCA</name>
<dbReference type="PANTHER" id="PTHR24110">
    <property type="entry name" value="CENTROSOMAL PROTEIN OF 78 KDA"/>
    <property type="match status" value="1"/>
</dbReference>
<gene>
    <name evidence="3" type="primary">LOC113915989</name>
</gene>
<dbReference type="SMART" id="SM00368">
    <property type="entry name" value="LRR_RI"/>
    <property type="match status" value="2"/>
</dbReference>
<dbReference type="SUPFAM" id="SSF52047">
    <property type="entry name" value="RNI-like"/>
    <property type="match status" value="1"/>
</dbReference>
<dbReference type="KEGG" id="zca:113915989"/>
<feature type="region of interest" description="Disordered" evidence="1">
    <location>
        <begin position="86"/>
        <end position="170"/>
    </location>
</feature>
<feature type="compositionally biased region" description="Pro residues" evidence="1">
    <location>
        <begin position="86"/>
        <end position="98"/>
    </location>
</feature>
<feature type="compositionally biased region" description="Basic and acidic residues" evidence="1">
    <location>
        <begin position="129"/>
        <end position="139"/>
    </location>
</feature>
<feature type="region of interest" description="Disordered" evidence="1">
    <location>
        <begin position="390"/>
        <end position="445"/>
    </location>
</feature>
<dbReference type="RefSeq" id="XP_035583780.1">
    <property type="nucleotide sequence ID" value="XM_035727887.1"/>
</dbReference>